<dbReference type="OrthoDB" id="9949280at2759"/>
<feature type="domain" description="Dendritic cell-specific transmembrane protein-like" evidence="6">
    <location>
        <begin position="241"/>
        <end position="427"/>
    </location>
</feature>
<feature type="transmembrane region" description="Helical" evidence="5">
    <location>
        <begin position="98"/>
        <end position="117"/>
    </location>
</feature>
<dbReference type="PANTHER" id="PTHR21041:SF2">
    <property type="entry name" value="DENDRITIC CELL-SPECIFIC TRANSMEMBRANE PROTEIN"/>
    <property type="match status" value="1"/>
</dbReference>
<keyword evidence="3 5" id="KW-1133">Transmembrane helix</keyword>
<evidence type="ECO:0000256" key="4">
    <source>
        <dbReference type="ARBA" id="ARBA00023136"/>
    </source>
</evidence>
<keyword evidence="2 5" id="KW-0812">Transmembrane</keyword>
<feature type="transmembrane region" description="Helical" evidence="5">
    <location>
        <begin position="383"/>
        <end position="403"/>
    </location>
</feature>
<comment type="subcellular location">
    <subcellularLocation>
        <location evidence="1">Membrane</location>
        <topology evidence="1">Multi-pass membrane protein</topology>
    </subcellularLocation>
</comment>
<accession>A0A7K4KYL1</accession>
<sequence>MRTFVSIAQNAWGIFISERKPGWKYLMQLFAVCSTVGFLSSVLFFLGIKFSLAHWPFDLLLISGFIWITFSLALCCSKHLRCFSILFILSCGLREGRNALIAAGTGVVVAGHIQSIFHNLKALADSITCHLEVEQFTLIKHYIEAIKWIFQMAKFSTELSKDIVSLSHEFTPSYSISDDTLKQELNNTKQEIQKVANQISFILTVLPYIGKRLLPIIGIFLVPLGTGLFIKKFVGSHTAKFKNTYITKQFVAFDEHQRQQQKPCVLPLNRNERKDYVTVPSFSLTWKDGKNMRRFLLPVVIHLCIWFLFAAIDCLLYWLIISVNNHLQELPDQEIGLILFQQRNENNFIIGDRKLIIKNDTFKISLFKHDCIPKPELYLSATWIQLGTIVFFLIILGLFSGVLTQFKILVSTSFYPDAEMKRIYYLHAKLLKKRAKLQQKTVQKNVFARTVNFWFPILKATVAVRKKEQNVINDSTV</sequence>
<evidence type="ECO:0000256" key="3">
    <source>
        <dbReference type="ARBA" id="ARBA00022989"/>
    </source>
</evidence>
<dbReference type="Proteomes" id="UP000545332">
    <property type="component" value="Unassembled WGS sequence"/>
</dbReference>
<dbReference type="InterPro" id="IPR051856">
    <property type="entry name" value="CSR-E3_Ligase_Protein"/>
</dbReference>
<feature type="transmembrane region" description="Helical" evidence="5">
    <location>
        <begin position="295"/>
        <end position="320"/>
    </location>
</feature>
<feature type="transmembrane region" description="Helical" evidence="5">
    <location>
        <begin position="25"/>
        <end position="47"/>
    </location>
</feature>
<keyword evidence="8" id="KW-1185">Reference proteome</keyword>
<dbReference type="GO" id="GO:0005789">
    <property type="term" value="C:endoplasmic reticulum membrane"/>
    <property type="evidence" value="ECO:0007669"/>
    <property type="project" value="TreeGrafter"/>
</dbReference>
<evidence type="ECO:0000313" key="7">
    <source>
        <dbReference type="EMBL" id="NWI21209.1"/>
    </source>
</evidence>
<dbReference type="Pfam" id="PF07782">
    <property type="entry name" value="DC_STAMP"/>
    <property type="match status" value="1"/>
</dbReference>
<feature type="non-terminal residue" evidence="7">
    <location>
        <position position="477"/>
    </location>
</feature>
<feature type="non-terminal residue" evidence="7">
    <location>
        <position position="1"/>
    </location>
</feature>
<dbReference type="InterPro" id="IPR012858">
    <property type="entry name" value="DC_STAMP-like"/>
</dbReference>
<organism evidence="7 8">
    <name type="scientific">Crypturellus soui</name>
    <dbReference type="NCBI Taxonomy" id="458187"/>
    <lineage>
        <taxon>Eukaryota</taxon>
        <taxon>Metazoa</taxon>
        <taxon>Chordata</taxon>
        <taxon>Craniata</taxon>
        <taxon>Vertebrata</taxon>
        <taxon>Euteleostomi</taxon>
        <taxon>Archelosauria</taxon>
        <taxon>Archosauria</taxon>
        <taxon>Dinosauria</taxon>
        <taxon>Saurischia</taxon>
        <taxon>Theropoda</taxon>
        <taxon>Coelurosauria</taxon>
        <taxon>Aves</taxon>
        <taxon>Palaeognathae</taxon>
        <taxon>Tinamiformes</taxon>
        <taxon>Tinamidae</taxon>
        <taxon>Crypturellus</taxon>
    </lineage>
</organism>
<dbReference type="GO" id="GO:0009986">
    <property type="term" value="C:cell surface"/>
    <property type="evidence" value="ECO:0007669"/>
    <property type="project" value="TreeGrafter"/>
</dbReference>
<comment type="caution">
    <text evidence="7">The sequence shown here is derived from an EMBL/GenBank/DDBJ whole genome shotgun (WGS) entry which is preliminary data.</text>
</comment>
<evidence type="ECO:0000259" key="6">
    <source>
        <dbReference type="Pfam" id="PF07782"/>
    </source>
</evidence>
<name>A0A7K4KYL1_9AVES</name>
<keyword evidence="4 5" id="KW-0472">Membrane</keyword>
<evidence type="ECO:0000256" key="1">
    <source>
        <dbReference type="ARBA" id="ARBA00004141"/>
    </source>
</evidence>
<dbReference type="EMBL" id="VWPX01019948">
    <property type="protein sequence ID" value="NWI21209.1"/>
    <property type="molecule type" value="Genomic_DNA"/>
</dbReference>
<dbReference type="AlphaFoldDB" id="A0A7K4KYL1"/>
<reference evidence="7 8" key="1">
    <citation type="submission" date="2019-09" db="EMBL/GenBank/DDBJ databases">
        <title>Bird 10,000 Genomes (B10K) Project - Family phase.</title>
        <authorList>
            <person name="Zhang G."/>
        </authorList>
    </citation>
    <scope>NUCLEOTIDE SEQUENCE [LARGE SCALE GENOMIC DNA]</scope>
    <source>
        <strain evidence="7">B10K-MSB-42743</strain>
        <tissue evidence="7">Heart</tissue>
    </source>
</reference>
<protein>
    <submittedName>
        <fullName evidence="7">DCSTP protein</fullName>
    </submittedName>
</protein>
<evidence type="ECO:0000256" key="2">
    <source>
        <dbReference type="ARBA" id="ARBA00022692"/>
    </source>
</evidence>
<proteinExistence type="predicted"/>
<evidence type="ECO:0000256" key="5">
    <source>
        <dbReference type="SAM" id="Phobius"/>
    </source>
</evidence>
<feature type="transmembrane region" description="Helical" evidence="5">
    <location>
        <begin position="59"/>
        <end position="77"/>
    </location>
</feature>
<dbReference type="PANTHER" id="PTHR21041">
    <property type="entry name" value="DENDRITIC CELL-SPECIFIC TRANSMEMBRANE PROTEIN"/>
    <property type="match status" value="1"/>
</dbReference>
<gene>
    <name evidence="7" type="primary">Dcstamp</name>
    <name evidence="7" type="ORF">CRYSOU_R00326</name>
</gene>
<feature type="transmembrane region" description="Helical" evidence="5">
    <location>
        <begin position="213"/>
        <end position="230"/>
    </location>
</feature>
<evidence type="ECO:0000313" key="8">
    <source>
        <dbReference type="Proteomes" id="UP000545332"/>
    </source>
</evidence>